<keyword evidence="1" id="KW-0472">Membrane</keyword>
<evidence type="ECO:0000313" key="2">
    <source>
        <dbReference type="EMBL" id="CCU71764.1"/>
    </source>
</evidence>
<protein>
    <recommendedName>
        <fullName evidence="4">DKNYY family protein</fullName>
    </recommendedName>
</protein>
<feature type="transmembrane region" description="Helical" evidence="1">
    <location>
        <begin position="6"/>
        <end position="32"/>
    </location>
</feature>
<name>M5E2E6_9GAMM</name>
<dbReference type="InterPro" id="IPR027375">
    <property type="entry name" value="DKNYY"/>
</dbReference>
<organism evidence="2 3">
    <name type="scientific">Thalassolituus oleivorans MIL-1</name>
    <dbReference type="NCBI Taxonomy" id="1298593"/>
    <lineage>
        <taxon>Bacteria</taxon>
        <taxon>Pseudomonadati</taxon>
        <taxon>Pseudomonadota</taxon>
        <taxon>Gammaproteobacteria</taxon>
        <taxon>Oceanospirillales</taxon>
        <taxon>Oceanospirillaceae</taxon>
        <taxon>Thalassolituus</taxon>
    </lineage>
</organism>
<dbReference type="eggNOG" id="COG0515">
    <property type="taxonomic scope" value="Bacteria"/>
</dbReference>
<evidence type="ECO:0000256" key="1">
    <source>
        <dbReference type="SAM" id="Phobius"/>
    </source>
</evidence>
<proteinExistence type="predicted"/>
<dbReference type="EMBL" id="HF680312">
    <property type="protein sequence ID" value="CCU71764.1"/>
    <property type="molecule type" value="Genomic_DNA"/>
</dbReference>
<accession>M5E2E6</accession>
<dbReference type="Pfam" id="PF13644">
    <property type="entry name" value="DKNYY"/>
    <property type="match status" value="1"/>
</dbReference>
<evidence type="ECO:0000313" key="3">
    <source>
        <dbReference type="Proteomes" id="UP000011866"/>
    </source>
</evidence>
<dbReference type="GeneID" id="79176237"/>
<dbReference type="RefSeq" id="WP_015486497.1">
    <property type="nucleotide sequence ID" value="NC_020888.1"/>
</dbReference>
<reference evidence="2 3" key="1">
    <citation type="journal article" date="2013" name="Genome Announc.">
        <title>Genome Sequence of Thalassolituus oleivorans MIL-1 (DSM 14913T).</title>
        <authorList>
            <person name="Golyshin P.N."/>
            <person name="Werner J."/>
            <person name="Chernikova T.N."/>
            <person name="Tran H."/>
            <person name="Ferrer M."/>
            <person name="Yakimov M.M."/>
            <person name="Teeling H."/>
            <person name="Golyshina O.V."/>
        </authorList>
    </citation>
    <scope>NUCLEOTIDE SEQUENCE [LARGE SCALE GENOMIC DNA]</scope>
    <source>
        <strain evidence="2 3">MIL-1</strain>
    </source>
</reference>
<evidence type="ECO:0008006" key="4">
    <source>
        <dbReference type="Google" id="ProtNLM"/>
    </source>
</evidence>
<dbReference type="Proteomes" id="UP000011866">
    <property type="component" value="Chromosome"/>
</dbReference>
<dbReference type="KEGG" id="tol:TOL_1339"/>
<keyword evidence="1" id="KW-1133">Transmembrane helix</keyword>
<dbReference type="HOGENOM" id="CLU_1601893_0_0_6"/>
<sequence length="166" mass="18677">MFKILLLIFAGIVAIGLLVIIFFIGSLIYSAFGMGYDKINKSLSDLYYSKDNKVYFVRGGNFFELGPTLIEDADLASLKVLSANYALDMNNVYFQSEKLPFADTSSFSALDSYYAKDNNHVYYFGKPISDIDPNTFELIGTSYFSKDKNNVLYLGNKINNAILNRP</sequence>
<keyword evidence="1" id="KW-0812">Transmembrane</keyword>
<gene>
    <name evidence="2" type="ORF">TOL_1339</name>
</gene>
<dbReference type="AlphaFoldDB" id="M5E2E6"/>
<keyword evidence="3" id="KW-1185">Reference proteome</keyword>